<evidence type="ECO:0000259" key="6">
    <source>
        <dbReference type="SMART" id="SM00952"/>
    </source>
</evidence>
<dbReference type="Pfam" id="PF13086">
    <property type="entry name" value="AAA_11"/>
    <property type="match status" value="2"/>
</dbReference>
<dbReference type="FunFam" id="3.40.50.300:FF:002063">
    <property type="entry name" value="DNA helicase related protein"/>
    <property type="match status" value="1"/>
</dbReference>
<keyword evidence="8" id="KW-1185">Reference proteome</keyword>
<dbReference type="Proteomes" id="UP000516013">
    <property type="component" value="Plasmid p-r.curvispora1"/>
</dbReference>
<dbReference type="EMBL" id="CP060823">
    <property type="protein sequence ID" value="QNP31364.1"/>
    <property type="molecule type" value="Genomic_DNA"/>
</dbReference>
<dbReference type="PANTHER" id="PTHR43788">
    <property type="entry name" value="DNA2/NAM7 HELICASE FAMILY MEMBER"/>
    <property type="match status" value="1"/>
</dbReference>
<dbReference type="SUPFAM" id="SSF52540">
    <property type="entry name" value="P-loop containing nucleoside triphosphate hydrolases"/>
    <property type="match status" value="1"/>
</dbReference>
<evidence type="ECO:0000256" key="2">
    <source>
        <dbReference type="ARBA" id="ARBA00022741"/>
    </source>
</evidence>
<dbReference type="InterPro" id="IPR011335">
    <property type="entry name" value="Restrct_endonuc-II-like"/>
</dbReference>
<evidence type="ECO:0000313" key="7">
    <source>
        <dbReference type="EMBL" id="QNP31364.1"/>
    </source>
</evidence>
<comment type="similarity">
    <text evidence="1">Belongs to the DNA2/NAM7 helicase family.</text>
</comment>
<evidence type="ECO:0000256" key="3">
    <source>
        <dbReference type="ARBA" id="ARBA00022801"/>
    </source>
</evidence>
<dbReference type="FunFam" id="3.40.960.10:FF:000002">
    <property type="entry name" value="DNA helicase related protein"/>
    <property type="match status" value="1"/>
</dbReference>
<dbReference type="KEGG" id="ccur:IAR63_17960"/>
<dbReference type="Pfam" id="PF13087">
    <property type="entry name" value="AAA_12"/>
    <property type="match status" value="1"/>
</dbReference>
<keyword evidence="5" id="KW-0067">ATP-binding</keyword>
<dbReference type="InterPro" id="IPR049468">
    <property type="entry name" value="Restrct_endonuc-II-like_dom"/>
</dbReference>
<sequence>MILNSEEVTSNLRKKIEKWKESLADLTKNNPLIQFRPHKRTLQITDNIDTVYTDIRQEKKVFSFNVESPDGPRIKSVANELTTVQPWNEKLKILKNLTRESRQSLEETGVNILFLAFGTLTWEDEDKSTKLLSPLILVPVSLFKEPKKSFYKLSPIREDEEASIIINPALCLKLKKFDINLSEIKSQNSYRDFINIIRDNILHQYPLWEVRDELFLSLFSYANIAMVEDFNKYEKRILDHPMLQSLSGSLTEIPYNFNDILQNSIKDSQVKPQNIFQVLDADSSQQVVIEAAKQGDSFVVQGPPGTGKSQTIVNMITELIGAGKSVLLVAAKDTAVKVVYDRLSKCGLEHLCLNLHNSQAMNNKEVIQELLKTITSTNSSFDTSKHQNFFDELLSSREHINSYPVDLHTKHQPLDRSLFELYGELLKKKRADLPNYNVRFPNYESWSTQELNIANSLLKQLGSLSELFYEKTNSIWSQSFTSDDFSPAQKMNLEQIISNLQQGIDSARELETELKLIFNNDYILHNIDSIEFSYNALCHLLKVTEINLPNNWVTIDIDKERASIEHYKSSLKIINDPQNTLIRERYSEEFFSLNLFELSQRYENYAKKCWILNMLNPVYRQDMKLLCKLNNDRKSHSLHQFRQDLLRSLKIQSIENNLEQDYTNNENQGSFLSLSNIHNMDEVEVELENFEQLLNWIDELDKYYLSRENVDTIQKSVLELDDVIKKVHNLKLIKQEIDFGLDFLFNQRQLNYIYTRENIKQVDLGKVKEFLELASLDLDKLSEWFLCQDICRKLEKLGCESFLQLLRKNKDILSQDWFTILEKLIYEAHIQGILFKQPGLRLFNSQSHQDDINNFKKLDVQQLQIAQIRLRLSHAQRWQTFEVNPDNSLQIQNLGKEQKKKRKYLPIRKLLNDKNQGIKSVIKTLKPCWMMSPIAVTKYIDPDETIFDVLIFDEASQLRTEHVISSIIRAKQVIIIGDTKQLPPTSFFMATEEEEDMEEDVPENLSFDSILDECSVFLQQLTLKWHYRSQDERLIAFSNYHFYDSRLITFPNAIQSKQLGVEFKYIEDGIYQRGESRVNLKEAQTIAGLALEHVRTNPQESLGIIAFSQSQTNAIEQELEKLYKANPDLQDFCENDSTQFFLKSLENIQGNEKDIILLSVGYGKDSVGKFTLNFGPLNKAGGERRLNVAITRAKNKLILVSSITAGDIDPTRVNSQGGRLLREYLQYVESGGNFLSGNSFTESLKFDSPFEEDVYMSICHHPELKDYNAYTQVGCSDYRIDLAIVHKERPGEFVLGIECDGASYHSSLTARDRDRLRQEQLEKLGWKIYRIWSTEWFHNKGSQVQLLVEKIKSLRNVQ</sequence>
<dbReference type="GO" id="GO:0005524">
    <property type="term" value="F:ATP binding"/>
    <property type="evidence" value="ECO:0007669"/>
    <property type="project" value="UniProtKB-KW"/>
</dbReference>
<dbReference type="Gene3D" id="3.40.960.10">
    <property type="entry name" value="VSR Endonuclease"/>
    <property type="match status" value="1"/>
</dbReference>
<dbReference type="Gene3D" id="3.40.50.300">
    <property type="entry name" value="P-loop containing nucleotide triphosphate hydrolases"/>
    <property type="match status" value="3"/>
</dbReference>
<feature type="domain" description="RAP" evidence="6">
    <location>
        <begin position="1297"/>
        <end position="1350"/>
    </location>
</feature>
<dbReference type="InterPro" id="IPR041679">
    <property type="entry name" value="DNA2/NAM7-like_C"/>
</dbReference>
<evidence type="ECO:0000256" key="1">
    <source>
        <dbReference type="ARBA" id="ARBA00007913"/>
    </source>
</evidence>
<keyword evidence="7" id="KW-0614">Plasmid</keyword>
<dbReference type="SMART" id="SM00952">
    <property type="entry name" value="RAP"/>
    <property type="match status" value="1"/>
</dbReference>
<protein>
    <submittedName>
        <fullName evidence="7">DUF4011 domain-containing protein</fullName>
    </submittedName>
</protein>
<dbReference type="GO" id="GO:0043139">
    <property type="term" value="F:5'-3' DNA helicase activity"/>
    <property type="evidence" value="ECO:0007669"/>
    <property type="project" value="TreeGrafter"/>
</dbReference>
<organism evidence="7 8">
    <name type="scientific">Cylindrospermopsis curvispora GIHE-G1</name>
    <dbReference type="NCBI Taxonomy" id="2666332"/>
    <lineage>
        <taxon>Bacteria</taxon>
        <taxon>Bacillati</taxon>
        <taxon>Cyanobacteriota</taxon>
        <taxon>Cyanophyceae</taxon>
        <taxon>Nostocales</taxon>
        <taxon>Aphanizomenonaceae</taxon>
        <taxon>Cylindrospermopsis</taxon>
    </lineage>
</organism>
<keyword evidence="3" id="KW-0378">Hydrolase</keyword>
<dbReference type="GO" id="GO:0016787">
    <property type="term" value="F:hydrolase activity"/>
    <property type="evidence" value="ECO:0007669"/>
    <property type="project" value="UniProtKB-KW"/>
</dbReference>
<keyword evidence="4" id="KW-0347">Helicase</keyword>
<dbReference type="InterPro" id="IPR041677">
    <property type="entry name" value="DNA2/NAM7_AAA_11"/>
</dbReference>
<accession>A0A7H0F5P8</accession>
<evidence type="ECO:0000256" key="4">
    <source>
        <dbReference type="ARBA" id="ARBA00022806"/>
    </source>
</evidence>
<dbReference type="RefSeq" id="WP_187707541.1">
    <property type="nucleotide sequence ID" value="NZ_CP060823.1"/>
</dbReference>
<proteinExistence type="inferred from homology"/>
<dbReference type="CDD" id="cd18808">
    <property type="entry name" value="SF1_C_Upf1"/>
    <property type="match status" value="1"/>
</dbReference>
<keyword evidence="2" id="KW-0547">Nucleotide-binding</keyword>
<reference evidence="7 8" key="1">
    <citation type="submission" date="2020-08" db="EMBL/GenBank/DDBJ databases">
        <title>Complete genome sequence of Raphidiopsis curvispora isolated from drinking water reservoir in South Korea.</title>
        <authorList>
            <person name="Jeong J."/>
        </authorList>
    </citation>
    <scope>NUCLEOTIDE SEQUENCE [LARGE SCALE GENOMIC DNA]</scope>
    <source>
        <strain evidence="7 8">GIHE-G1</strain>
        <plasmid evidence="7 8">p-r.curvispora1</plasmid>
    </source>
</reference>
<dbReference type="PANTHER" id="PTHR43788:SF8">
    <property type="entry name" value="DNA-BINDING PROTEIN SMUBP-2"/>
    <property type="match status" value="1"/>
</dbReference>
<dbReference type="InterPro" id="IPR050534">
    <property type="entry name" value="Coronavir_polyprotein_1ab"/>
</dbReference>
<name>A0A7H0F5P8_9CYAN</name>
<dbReference type="Pfam" id="PF13195">
    <property type="entry name" value="DUF4011"/>
    <property type="match status" value="1"/>
</dbReference>
<evidence type="ECO:0000313" key="8">
    <source>
        <dbReference type="Proteomes" id="UP000516013"/>
    </source>
</evidence>
<dbReference type="InterPro" id="IPR013584">
    <property type="entry name" value="RAP"/>
</dbReference>
<dbReference type="SUPFAM" id="SSF52980">
    <property type="entry name" value="Restriction endonuclease-like"/>
    <property type="match status" value="1"/>
</dbReference>
<gene>
    <name evidence="7" type="ORF">IAR63_17960</name>
</gene>
<dbReference type="InterPro" id="IPR027417">
    <property type="entry name" value="P-loop_NTPase"/>
</dbReference>
<geneLocation type="plasmid" evidence="7 8">
    <name>p-r.curvispora1</name>
</geneLocation>
<dbReference type="InterPro" id="IPR047187">
    <property type="entry name" value="SF1_C_Upf1"/>
</dbReference>
<dbReference type="InterPro" id="IPR025103">
    <property type="entry name" value="DUF4011"/>
</dbReference>
<dbReference type="Pfam" id="PF18741">
    <property type="entry name" value="MTES_1575"/>
    <property type="match status" value="1"/>
</dbReference>
<evidence type="ECO:0000256" key="5">
    <source>
        <dbReference type="ARBA" id="ARBA00022840"/>
    </source>
</evidence>